<evidence type="ECO:0000256" key="4">
    <source>
        <dbReference type="ARBA" id="ARBA00022832"/>
    </source>
</evidence>
<dbReference type="EMBL" id="JBHSFN010000009">
    <property type="protein sequence ID" value="MFC4587718.1"/>
    <property type="molecule type" value="Genomic_DNA"/>
</dbReference>
<comment type="function">
    <text evidence="8">This protein is a component of the acetyl coenzyme A carboxylase complex; first, biotin carboxylase catalyzes the carboxylation of the carrier protein and then the transcarboxylase transfers the carboxyl group to form malonyl-CoA.</text>
</comment>
<keyword evidence="7 8" id="KW-0092">Biotin</keyword>
<keyword evidence="5 8" id="KW-0443">Lipid metabolism</keyword>
<feature type="region of interest" description="Disordered" evidence="9">
    <location>
        <begin position="47"/>
        <end position="75"/>
    </location>
</feature>
<dbReference type="Proteomes" id="UP001595891">
    <property type="component" value="Unassembled WGS sequence"/>
</dbReference>
<keyword evidence="12" id="KW-1185">Reference proteome</keyword>
<dbReference type="InterPro" id="IPR001882">
    <property type="entry name" value="Biotin_BS"/>
</dbReference>
<dbReference type="PANTHER" id="PTHR45266:SF3">
    <property type="entry name" value="OXALOACETATE DECARBOXYLASE ALPHA CHAIN"/>
    <property type="match status" value="1"/>
</dbReference>
<comment type="pathway">
    <text evidence="1 8">Lipid metabolism; fatty acid biosynthesis.</text>
</comment>
<dbReference type="SUPFAM" id="SSF51230">
    <property type="entry name" value="Single hybrid motif"/>
    <property type="match status" value="1"/>
</dbReference>
<feature type="domain" description="Lipoyl-binding" evidence="10">
    <location>
        <begin position="78"/>
        <end position="154"/>
    </location>
</feature>
<dbReference type="PROSITE" id="PS00188">
    <property type="entry name" value="BIOTIN"/>
    <property type="match status" value="1"/>
</dbReference>
<dbReference type="PANTHER" id="PTHR45266">
    <property type="entry name" value="OXALOACETATE DECARBOXYLASE ALPHA CHAIN"/>
    <property type="match status" value="1"/>
</dbReference>
<evidence type="ECO:0000256" key="3">
    <source>
        <dbReference type="ARBA" id="ARBA00022516"/>
    </source>
</evidence>
<evidence type="ECO:0000313" key="11">
    <source>
        <dbReference type="EMBL" id="MFC4587718.1"/>
    </source>
</evidence>
<evidence type="ECO:0000256" key="8">
    <source>
        <dbReference type="RuleBase" id="RU364072"/>
    </source>
</evidence>
<keyword evidence="6 8" id="KW-0275">Fatty acid biosynthesis</keyword>
<dbReference type="InterPro" id="IPR001249">
    <property type="entry name" value="AcCoA_biotinCC"/>
</dbReference>
<evidence type="ECO:0000259" key="10">
    <source>
        <dbReference type="PROSITE" id="PS50968"/>
    </source>
</evidence>
<proteinExistence type="predicted"/>
<keyword evidence="3 8" id="KW-0444">Lipid biosynthesis</keyword>
<reference evidence="12" key="1">
    <citation type="journal article" date="2019" name="Int. J. Syst. Evol. Microbiol.">
        <title>The Global Catalogue of Microorganisms (GCM) 10K type strain sequencing project: providing services to taxonomists for standard genome sequencing and annotation.</title>
        <authorList>
            <consortium name="The Broad Institute Genomics Platform"/>
            <consortium name="The Broad Institute Genome Sequencing Center for Infectious Disease"/>
            <person name="Wu L."/>
            <person name="Ma J."/>
        </authorList>
    </citation>
    <scope>NUCLEOTIDE SEQUENCE [LARGE SCALE GENOMIC DNA]</scope>
    <source>
        <strain evidence="12">CCUG 49560</strain>
    </source>
</reference>
<evidence type="ECO:0000256" key="9">
    <source>
        <dbReference type="SAM" id="MobiDB-lite"/>
    </source>
</evidence>
<gene>
    <name evidence="11" type="ORF">ACFO8L_16610</name>
</gene>
<dbReference type="PRINTS" id="PR01071">
    <property type="entry name" value="ACOABIOTINCC"/>
</dbReference>
<evidence type="ECO:0000256" key="5">
    <source>
        <dbReference type="ARBA" id="ARBA00023098"/>
    </source>
</evidence>
<organism evidence="11 12">
    <name type="scientific">Sphaerisporangium corydalis</name>
    <dbReference type="NCBI Taxonomy" id="1441875"/>
    <lineage>
        <taxon>Bacteria</taxon>
        <taxon>Bacillati</taxon>
        <taxon>Actinomycetota</taxon>
        <taxon>Actinomycetes</taxon>
        <taxon>Streptosporangiales</taxon>
        <taxon>Streptosporangiaceae</taxon>
        <taxon>Sphaerisporangium</taxon>
    </lineage>
</organism>
<evidence type="ECO:0000256" key="6">
    <source>
        <dbReference type="ARBA" id="ARBA00023160"/>
    </source>
</evidence>
<protein>
    <recommendedName>
        <fullName evidence="2 8">Biotin carboxyl carrier protein of acetyl-CoA carboxylase</fullName>
    </recommendedName>
</protein>
<feature type="compositionally biased region" description="Pro residues" evidence="9">
    <location>
        <begin position="51"/>
        <end position="63"/>
    </location>
</feature>
<dbReference type="Gene3D" id="2.40.50.100">
    <property type="match status" value="1"/>
</dbReference>
<dbReference type="InterPro" id="IPR000089">
    <property type="entry name" value="Biotin_lipoyl"/>
</dbReference>
<dbReference type="CDD" id="cd06850">
    <property type="entry name" value="biotinyl_domain"/>
    <property type="match status" value="1"/>
</dbReference>
<keyword evidence="4 8" id="KW-0276">Fatty acid metabolism</keyword>
<sequence length="159" mass="16683">MTLEPEPAGEREQVLDWVVRHAARLGDAGSAPLRRITVSTATVAIGVEWSPPGPPGAAPPPTPERADDTAADPGPDTTLLVTAPMVGTFYRAQEPGAAPFVEIGDLVEAGQQVGIIEAMKLMNAVQADRRGRVSRIVAADGTPVQYDEPLLALLPHDGH</sequence>
<dbReference type="Pfam" id="PF00364">
    <property type="entry name" value="Biotin_lipoyl"/>
    <property type="match status" value="1"/>
</dbReference>
<name>A0ABV9EEC7_9ACTN</name>
<dbReference type="RefSeq" id="WP_262840382.1">
    <property type="nucleotide sequence ID" value="NZ_JANZYP010000001.1"/>
</dbReference>
<comment type="caution">
    <text evidence="11">The sequence shown here is derived from an EMBL/GenBank/DDBJ whole genome shotgun (WGS) entry which is preliminary data.</text>
</comment>
<evidence type="ECO:0000313" key="12">
    <source>
        <dbReference type="Proteomes" id="UP001595891"/>
    </source>
</evidence>
<evidence type="ECO:0000256" key="7">
    <source>
        <dbReference type="ARBA" id="ARBA00023267"/>
    </source>
</evidence>
<dbReference type="InterPro" id="IPR011053">
    <property type="entry name" value="Single_hybrid_motif"/>
</dbReference>
<accession>A0ABV9EEC7</accession>
<evidence type="ECO:0000256" key="1">
    <source>
        <dbReference type="ARBA" id="ARBA00005194"/>
    </source>
</evidence>
<dbReference type="PROSITE" id="PS50968">
    <property type="entry name" value="BIOTINYL_LIPOYL"/>
    <property type="match status" value="1"/>
</dbReference>
<dbReference type="InterPro" id="IPR050709">
    <property type="entry name" value="Biotin_Carboxyl_Carrier/Decarb"/>
</dbReference>
<evidence type="ECO:0000256" key="2">
    <source>
        <dbReference type="ARBA" id="ARBA00017562"/>
    </source>
</evidence>